<organism evidence="5 6">
    <name type="scientific">Hansschlegelia zhihuaiae</name>
    <dbReference type="NCBI Taxonomy" id="405005"/>
    <lineage>
        <taxon>Bacteria</taxon>
        <taxon>Pseudomonadati</taxon>
        <taxon>Pseudomonadota</taxon>
        <taxon>Alphaproteobacteria</taxon>
        <taxon>Hyphomicrobiales</taxon>
        <taxon>Methylopilaceae</taxon>
        <taxon>Hansschlegelia</taxon>
    </lineage>
</organism>
<dbReference type="AlphaFoldDB" id="A0A4Q0M338"/>
<dbReference type="InterPro" id="IPR036388">
    <property type="entry name" value="WH-like_DNA-bd_sf"/>
</dbReference>
<protein>
    <submittedName>
        <fullName evidence="5">LuxR family transcriptional regulator</fullName>
    </submittedName>
</protein>
<dbReference type="Pfam" id="PF00196">
    <property type="entry name" value="GerE"/>
    <property type="match status" value="1"/>
</dbReference>
<keyword evidence="3" id="KW-0804">Transcription</keyword>
<evidence type="ECO:0000313" key="5">
    <source>
        <dbReference type="EMBL" id="RXF67320.1"/>
    </source>
</evidence>
<evidence type="ECO:0000256" key="2">
    <source>
        <dbReference type="ARBA" id="ARBA00023125"/>
    </source>
</evidence>
<reference evidence="5 6" key="1">
    <citation type="submission" date="2018-12" db="EMBL/GenBank/DDBJ databases">
        <title>bacterium Hansschlegelia zhihuaiae S113.</title>
        <authorList>
            <person name="He J."/>
        </authorList>
    </citation>
    <scope>NUCLEOTIDE SEQUENCE [LARGE SCALE GENOMIC DNA]</scope>
    <source>
        <strain evidence="5 6">S 113</strain>
    </source>
</reference>
<dbReference type="PANTHER" id="PTHR44688:SF16">
    <property type="entry name" value="DNA-BINDING TRANSCRIPTIONAL ACTIVATOR DEVR_DOSR"/>
    <property type="match status" value="1"/>
</dbReference>
<keyword evidence="2" id="KW-0238">DNA-binding</keyword>
<dbReference type="EMBL" id="RYFI01000034">
    <property type="protein sequence ID" value="RXF67320.1"/>
    <property type="molecule type" value="Genomic_DNA"/>
</dbReference>
<dbReference type="InterPro" id="IPR000792">
    <property type="entry name" value="Tscrpt_reg_LuxR_C"/>
</dbReference>
<dbReference type="InterPro" id="IPR016032">
    <property type="entry name" value="Sig_transdc_resp-reg_C-effctor"/>
</dbReference>
<keyword evidence="1" id="KW-0805">Transcription regulation</keyword>
<dbReference type="GO" id="GO:0006355">
    <property type="term" value="P:regulation of DNA-templated transcription"/>
    <property type="evidence" value="ECO:0007669"/>
    <property type="project" value="InterPro"/>
</dbReference>
<keyword evidence="6" id="KW-1185">Reference proteome</keyword>
<dbReference type="Gene3D" id="1.10.10.10">
    <property type="entry name" value="Winged helix-like DNA-binding domain superfamily/Winged helix DNA-binding domain"/>
    <property type="match status" value="1"/>
</dbReference>
<accession>A0A4Q0M338</accession>
<sequence>MSDDIVDRIYEAAVLPELWPLLFHDVSKAHGFVGGAMFSANPKFQRGVASPGVEEALAAFFAGGWQERNSRAPRTAAKNYPGFVRDEDILTEEEIATDPMYVELLRPFGLGYGAGSVVDCPSGDQVVFTFERAGALGSTPVEVLAQLDKLRPHLARASVFSARLDLERSRAQVEALAELGLPAAVLGPTGRALAANDLFEAFRDQASIGAWNAVTLRDPAAQRLFLEALGRPAGEGSSGRSMPVRATAEAPPAVLHLLPVRRSARDVFSQAAWLLVATPLGRRSAPEAAILAGLFDLTPAEARVAHGLVRGDSVAEIAAKHGLADSTVRNQLRAVFAKTGASRQSELVLMCGAVGLAGSPDPEMSA</sequence>
<dbReference type="SUPFAM" id="SSF46894">
    <property type="entry name" value="C-terminal effector domain of the bipartite response regulators"/>
    <property type="match status" value="1"/>
</dbReference>
<feature type="domain" description="HTH luxR-type" evidence="4">
    <location>
        <begin position="294"/>
        <end position="351"/>
    </location>
</feature>
<dbReference type="SMART" id="SM00421">
    <property type="entry name" value="HTH_LUXR"/>
    <property type="match status" value="1"/>
</dbReference>
<evidence type="ECO:0000256" key="3">
    <source>
        <dbReference type="ARBA" id="ARBA00023163"/>
    </source>
</evidence>
<dbReference type="PANTHER" id="PTHR44688">
    <property type="entry name" value="DNA-BINDING TRANSCRIPTIONAL ACTIVATOR DEVR_DOSR"/>
    <property type="match status" value="1"/>
</dbReference>
<evidence type="ECO:0000313" key="6">
    <source>
        <dbReference type="Proteomes" id="UP000289708"/>
    </source>
</evidence>
<comment type="caution">
    <text evidence="5">The sequence shown here is derived from an EMBL/GenBank/DDBJ whole genome shotgun (WGS) entry which is preliminary data.</text>
</comment>
<gene>
    <name evidence="5" type="ORF">EK403_21430</name>
</gene>
<evidence type="ECO:0000259" key="4">
    <source>
        <dbReference type="SMART" id="SM00421"/>
    </source>
</evidence>
<dbReference type="RefSeq" id="WP_128779496.1">
    <property type="nucleotide sequence ID" value="NZ_RYFI01000034.1"/>
</dbReference>
<name>A0A4Q0M338_9HYPH</name>
<dbReference type="OrthoDB" id="6697591at2"/>
<evidence type="ECO:0000256" key="1">
    <source>
        <dbReference type="ARBA" id="ARBA00023015"/>
    </source>
</evidence>
<dbReference type="Proteomes" id="UP000289708">
    <property type="component" value="Unassembled WGS sequence"/>
</dbReference>
<proteinExistence type="predicted"/>
<dbReference type="GO" id="GO:0003677">
    <property type="term" value="F:DNA binding"/>
    <property type="evidence" value="ECO:0007669"/>
    <property type="project" value="UniProtKB-KW"/>
</dbReference>